<reference evidence="2 3" key="1">
    <citation type="journal article" date="2019" name="Int. J. Syst. Evol. Microbiol.">
        <title>The Global Catalogue of Microorganisms (GCM) 10K type strain sequencing project: providing services to taxonomists for standard genome sequencing and annotation.</title>
        <authorList>
            <consortium name="The Broad Institute Genomics Platform"/>
            <consortium name="The Broad Institute Genome Sequencing Center for Infectious Disease"/>
            <person name="Wu L."/>
            <person name="Ma J."/>
        </authorList>
    </citation>
    <scope>NUCLEOTIDE SEQUENCE [LARGE SCALE GENOMIC DNA]</scope>
    <source>
        <strain evidence="2 3">JCM 14323</strain>
    </source>
</reference>
<keyword evidence="3" id="KW-1185">Reference proteome</keyword>
<evidence type="ECO:0000259" key="1">
    <source>
        <dbReference type="Pfam" id="PF16571"/>
    </source>
</evidence>
<accession>A0ABN2MG77</accession>
<evidence type="ECO:0000313" key="2">
    <source>
        <dbReference type="EMBL" id="GAA1825702.1"/>
    </source>
</evidence>
<dbReference type="InterPro" id="IPR032330">
    <property type="entry name" value="EF-G-binding_C"/>
</dbReference>
<evidence type="ECO:0000313" key="3">
    <source>
        <dbReference type="Proteomes" id="UP001501746"/>
    </source>
</evidence>
<gene>
    <name evidence="2" type="ORF">GCM10009750_06140</name>
</gene>
<comment type="caution">
    <text evidence="2">The sequence shown here is derived from an EMBL/GenBank/DDBJ whole genome shotgun (WGS) entry which is preliminary data.</text>
</comment>
<feature type="domain" description="Elongation factor G-binding protein C-terminal treble-clef zinc-finger" evidence="1">
    <location>
        <begin position="10"/>
        <end position="163"/>
    </location>
</feature>
<protein>
    <submittedName>
        <fullName evidence="2">FBP domain-containing protein</fullName>
    </submittedName>
</protein>
<dbReference type="Proteomes" id="UP001501746">
    <property type="component" value="Unassembled WGS sequence"/>
</dbReference>
<name>A0ABN2MG77_9MICO</name>
<sequence length="168" mass="18095">MCMRALSEGEVRAAIRNASEAELEQLSLPVSFFVTEWAHLDAFAWRDPRIPTRGYLVTELDGEPVGVVLRTPAASGSHHRAAICNLCHTQQPADQVAIISARKAGAAGERGDSIGTYMCSDLACQETVRLGRPAGPSEVLPGLRELERIEGLARRTRAFVANVVSAEA</sequence>
<dbReference type="EMBL" id="BAAANK010000001">
    <property type="protein sequence ID" value="GAA1825702.1"/>
    <property type="molecule type" value="Genomic_DNA"/>
</dbReference>
<dbReference type="Pfam" id="PF16571">
    <property type="entry name" value="FBP_C"/>
    <property type="match status" value="1"/>
</dbReference>
<organism evidence="2 3">
    <name type="scientific">Agromyces salentinus</name>
    <dbReference type="NCBI Taxonomy" id="269421"/>
    <lineage>
        <taxon>Bacteria</taxon>
        <taxon>Bacillati</taxon>
        <taxon>Actinomycetota</taxon>
        <taxon>Actinomycetes</taxon>
        <taxon>Micrococcales</taxon>
        <taxon>Microbacteriaceae</taxon>
        <taxon>Agromyces</taxon>
    </lineage>
</organism>
<proteinExistence type="predicted"/>